<sequence length="108" mass="11185">MKAICRGGCARAGGARSAPSAIVSSIQFVFHSVSFPRARAICEGACTDCFPFNGPIIRSVISANITGRCVPRGCLSSCSPPLPPPAPIVLPTHSLRDTASFIARAPSM</sequence>
<protein>
    <submittedName>
        <fullName evidence="1">Uncharacterized protein</fullName>
    </submittedName>
</protein>
<name>A0A4C1T6N7_EUMVA</name>
<reference evidence="1 2" key="1">
    <citation type="journal article" date="2019" name="Commun. Biol.">
        <title>The bagworm genome reveals a unique fibroin gene that provides high tensile strength.</title>
        <authorList>
            <person name="Kono N."/>
            <person name="Nakamura H."/>
            <person name="Ohtoshi R."/>
            <person name="Tomita M."/>
            <person name="Numata K."/>
            <person name="Arakawa K."/>
        </authorList>
    </citation>
    <scope>NUCLEOTIDE SEQUENCE [LARGE SCALE GENOMIC DNA]</scope>
</reference>
<proteinExistence type="predicted"/>
<accession>A0A4C1T6N7</accession>
<keyword evidence="2" id="KW-1185">Reference proteome</keyword>
<dbReference type="EMBL" id="BGZK01008615">
    <property type="protein sequence ID" value="GBP09138.1"/>
    <property type="molecule type" value="Genomic_DNA"/>
</dbReference>
<evidence type="ECO:0000313" key="1">
    <source>
        <dbReference type="EMBL" id="GBP09138.1"/>
    </source>
</evidence>
<dbReference type="Proteomes" id="UP000299102">
    <property type="component" value="Unassembled WGS sequence"/>
</dbReference>
<evidence type="ECO:0000313" key="2">
    <source>
        <dbReference type="Proteomes" id="UP000299102"/>
    </source>
</evidence>
<dbReference type="AlphaFoldDB" id="A0A4C1T6N7"/>
<comment type="caution">
    <text evidence="1">The sequence shown here is derived from an EMBL/GenBank/DDBJ whole genome shotgun (WGS) entry which is preliminary data.</text>
</comment>
<gene>
    <name evidence="1" type="ORF">EVAR_72965_1</name>
</gene>
<organism evidence="1 2">
    <name type="scientific">Eumeta variegata</name>
    <name type="common">Bagworm moth</name>
    <name type="synonym">Eumeta japonica</name>
    <dbReference type="NCBI Taxonomy" id="151549"/>
    <lineage>
        <taxon>Eukaryota</taxon>
        <taxon>Metazoa</taxon>
        <taxon>Ecdysozoa</taxon>
        <taxon>Arthropoda</taxon>
        <taxon>Hexapoda</taxon>
        <taxon>Insecta</taxon>
        <taxon>Pterygota</taxon>
        <taxon>Neoptera</taxon>
        <taxon>Endopterygota</taxon>
        <taxon>Lepidoptera</taxon>
        <taxon>Glossata</taxon>
        <taxon>Ditrysia</taxon>
        <taxon>Tineoidea</taxon>
        <taxon>Psychidae</taxon>
        <taxon>Oiketicinae</taxon>
        <taxon>Eumeta</taxon>
    </lineage>
</organism>